<feature type="transmembrane region" description="Helical" evidence="2">
    <location>
        <begin position="28"/>
        <end position="47"/>
    </location>
</feature>
<sequence length="103" mass="10616">MTHTPDGRRPAAPKGDAPTAGTRAKDELLTVTNMIALAGAVLLIGVLLENFAGMEPAYAVGRVVSMPLLVLAVVAGVRRRIWPSLILPVAALAAITATFLTGS</sequence>
<name>A0ABS1LKK8_9MICO</name>
<evidence type="ECO:0000313" key="4">
    <source>
        <dbReference type="Proteomes" id="UP000675409"/>
    </source>
</evidence>
<feature type="transmembrane region" description="Helical" evidence="2">
    <location>
        <begin position="84"/>
        <end position="102"/>
    </location>
</feature>
<feature type="transmembrane region" description="Helical" evidence="2">
    <location>
        <begin position="59"/>
        <end position="77"/>
    </location>
</feature>
<gene>
    <name evidence="3" type="ORF">HGK34_10440</name>
</gene>
<dbReference type="RefSeq" id="WP_201846908.1">
    <property type="nucleotide sequence ID" value="NZ_JABBYC010000015.1"/>
</dbReference>
<evidence type="ECO:0000256" key="2">
    <source>
        <dbReference type="SAM" id="Phobius"/>
    </source>
</evidence>
<accession>A0ABS1LKK8</accession>
<dbReference type="EMBL" id="JABBYC010000015">
    <property type="protein sequence ID" value="MBL0886684.1"/>
    <property type="molecule type" value="Genomic_DNA"/>
</dbReference>
<evidence type="ECO:0000256" key="1">
    <source>
        <dbReference type="SAM" id="MobiDB-lite"/>
    </source>
</evidence>
<keyword evidence="4" id="KW-1185">Reference proteome</keyword>
<evidence type="ECO:0000313" key="3">
    <source>
        <dbReference type="EMBL" id="MBL0886684.1"/>
    </source>
</evidence>
<comment type="caution">
    <text evidence="3">The sequence shown here is derived from an EMBL/GenBank/DDBJ whole genome shotgun (WGS) entry which is preliminary data.</text>
</comment>
<protein>
    <submittedName>
        <fullName evidence="3">Uncharacterized protein</fullName>
    </submittedName>
</protein>
<reference evidence="3 4" key="1">
    <citation type="journal article" date="2021" name="Arch. Microbiol.">
        <title>Myceligenerans indicum sp. nov., an actinobacterium isolated from mangrove sediment of Sundarbans, India.</title>
        <authorList>
            <person name="Asha K."/>
            <person name="Bhadury P."/>
        </authorList>
    </citation>
    <scope>NUCLEOTIDE SEQUENCE [LARGE SCALE GENOMIC DNA]</scope>
    <source>
        <strain evidence="3 4">I2</strain>
    </source>
</reference>
<keyword evidence="2" id="KW-0472">Membrane</keyword>
<dbReference type="Proteomes" id="UP000675409">
    <property type="component" value="Unassembled WGS sequence"/>
</dbReference>
<keyword evidence="2" id="KW-0812">Transmembrane</keyword>
<feature type="region of interest" description="Disordered" evidence="1">
    <location>
        <begin position="1"/>
        <end position="23"/>
    </location>
</feature>
<proteinExistence type="predicted"/>
<organism evidence="3 4">
    <name type="scientific">Myceligenerans indicum</name>
    <dbReference type="NCBI Taxonomy" id="2593663"/>
    <lineage>
        <taxon>Bacteria</taxon>
        <taxon>Bacillati</taxon>
        <taxon>Actinomycetota</taxon>
        <taxon>Actinomycetes</taxon>
        <taxon>Micrococcales</taxon>
        <taxon>Promicromonosporaceae</taxon>
        <taxon>Myceligenerans</taxon>
    </lineage>
</organism>
<keyword evidence="2" id="KW-1133">Transmembrane helix</keyword>